<dbReference type="EMBL" id="CP134854">
    <property type="protein sequence ID" value="WNL29616.1"/>
    <property type="molecule type" value="Genomic_DNA"/>
</dbReference>
<name>A0AA96DJE6_9BACT</name>
<evidence type="ECO:0000313" key="1">
    <source>
        <dbReference type="EMBL" id="WNL29616.1"/>
    </source>
</evidence>
<dbReference type="AlphaFoldDB" id="A0AA96DJE6"/>
<protein>
    <submittedName>
        <fullName evidence="1">Uncharacterized protein</fullName>
    </submittedName>
</protein>
<proteinExistence type="predicted"/>
<organism evidence="1">
    <name type="scientific">Arcobacter sp. AZ-2023</name>
    <dbReference type="NCBI Taxonomy" id="3074453"/>
    <lineage>
        <taxon>Bacteria</taxon>
        <taxon>Pseudomonadati</taxon>
        <taxon>Campylobacterota</taxon>
        <taxon>Epsilonproteobacteria</taxon>
        <taxon>Campylobacterales</taxon>
        <taxon>Arcobacteraceae</taxon>
        <taxon>Arcobacter</taxon>
    </lineage>
</organism>
<gene>
    <name evidence="1" type="ORF">RMQ68_09650</name>
</gene>
<accession>A0AA96DJE6</accession>
<sequence length="104" mass="12835">MGTQNINLERYKNLWNIFNNLLKDRGLNLSSFSKEWEKISDTGNESNDYNRFYPKLKKMYQRINSVKTVRRESIHQMEEYIKFLDSKFVIEELRDDEKFEHWFD</sequence>
<reference evidence="1" key="1">
    <citation type="submission" date="2023-09" db="EMBL/GenBank/DDBJ databases">
        <title>Arcobacter tbilisiensis sp. nov. isolated from chicken meat in Tbilisi, Georgia.</title>
        <authorList>
            <person name="Matthias R."/>
            <person name="Zautner A.E."/>
        </authorList>
    </citation>
    <scope>NUCLEOTIDE SEQUENCE</scope>
    <source>
        <strain evidence="1">LEO 52</strain>
    </source>
</reference>